<gene>
    <name evidence="5" type="primary">lacG</name>
    <name evidence="5" type="ORF">SCLAR_v1c01000</name>
</gene>
<organism evidence="5 6">
    <name type="scientific">Spiroplasma clarkii</name>
    <dbReference type="NCBI Taxonomy" id="2139"/>
    <lineage>
        <taxon>Bacteria</taxon>
        <taxon>Bacillati</taxon>
        <taxon>Mycoplasmatota</taxon>
        <taxon>Mollicutes</taxon>
        <taxon>Entomoplasmatales</taxon>
        <taxon>Spiroplasmataceae</taxon>
        <taxon>Spiroplasma</taxon>
    </lineage>
</organism>
<protein>
    <submittedName>
        <fullName evidence="5">6-phospho-beta-galactosidase</fullName>
    </submittedName>
</protein>
<proteinExistence type="inferred from homology"/>
<keyword evidence="2" id="KW-0378">Hydrolase</keyword>
<evidence type="ECO:0000256" key="2">
    <source>
        <dbReference type="ARBA" id="ARBA00022801"/>
    </source>
</evidence>
<evidence type="ECO:0000256" key="4">
    <source>
        <dbReference type="RuleBase" id="RU003690"/>
    </source>
</evidence>
<dbReference type="InterPro" id="IPR001360">
    <property type="entry name" value="Glyco_hydro_1"/>
</dbReference>
<dbReference type="EMBL" id="CP024870">
    <property type="protein sequence ID" value="ATX70435.1"/>
    <property type="molecule type" value="Genomic_DNA"/>
</dbReference>
<dbReference type="Pfam" id="PF00232">
    <property type="entry name" value="Glyco_hydro_1"/>
    <property type="match status" value="1"/>
</dbReference>
<dbReference type="GO" id="GO:0016052">
    <property type="term" value="P:carbohydrate catabolic process"/>
    <property type="evidence" value="ECO:0007669"/>
    <property type="project" value="TreeGrafter"/>
</dbReference>
<comment type="similarity">
    <text evidence="1 4">Belongs to the glycosyl hydrolase 1 family.</text>
</comment>
<dbReference type="PRINTS" id="PR00131">
    <property type="entry name" value="GLHYDRLASE1"/>
</dbReference>
<sequence length="481" mass="56332">MQKFKLGTATAAFQCEGHLETDGRGKCIWDDVLLNDKSIAKYNPEPASDFYKSFDVDIKLAKEYGIEVFRLSIAWSRIFPTDASTVNKKAVEQYHKMFKAMIEKGIIPNVTLHHFDSPQWFVEKGDFLSKENIDDFLVFAEFCFKEFSEIKYWSTLNEINAYSGQKNISAALPPYFRLEYGHFFKQQYNMVLAHAKTVNLFKKLKIDGEIGVPCSVSPMAPLDENNPDDVLASDRANAVSNWSFVEPITTGGYSQETLKLINSVLKNYDFIFEPQEKDLKEIHQAAKNLDWVGINYYFTTFVTKADADFDFTINSTGEKGKSKFNVPWLWKTAIRPDLKYTHWDWAIYPEGLGHVVKWISEKFNCKLPIHITENGYGDLEDMTKTPFIKDYDRIQYIQDHFDVIQKLIDEGEKIEHYYLWSHMDMFSWTNGYNKRYGLFYVDFETQKRYEKLSAYWWLEKSKQDRLDEKVDLKELEKKLGK</sequence>
<dbReference type="Gene3D" id="3.20.20.80">
    <property type="entry name" value="Glycosidases"/>
    <property type="match status" value="1"/>
</dbReference>
<accession>A0A2K8KFH6</accession>
<evidence type="ECO:0000256" key="1">
    <source>
        <dbReference type="ARBA" id="ARBA00010838"/>
    </source>
</evidence>
<dbReference type="InterPro" id="IPR017853">
    <property type="entry name" value="GH"/>
</dbReference>
<evidence type="ECO:0000256" key="3">
    <source>
        <dbReference type="ARBA" id="ARBA00023295"/>
    </source>
</evidence>
<reference evidence="5 6" key="1">
    <citation type="submission" date="2017-11" db="EMBL/GenBank/DDBJ databases">
        <title>Complete genome sequence of Spiroplasma clarkii CN-5 (DSM 19994).</title>
        <authorList>
            <person name="Tsai Y.-M."/>
            <person name="Chang A."/>
            <person name="Lo W.-S."/>
            <person name="Kuo C.-H."/>
        </authorList>
    </citation>
    <scope>NUCLEOTIDE SEQUENCE [LARGE SCALE GENOMIC DNA]</scope>
    <source>
        <strain evidence="5 6">CN-5</strain>
    </source>
</reference>
<dbReference type="Proteomes" id="UP000231179">
    <property type="component" value="Chromosome"/>
</dbReference>
<dbReference type="RefSeq" id="WP_100253997.1">
    <property type="nucleotide sequence ID" value="NZ_CP024870.1"/>
</dbReference>
<keyword evidence="3" id="KW-0326">Glycosidase</keyword>
<dbReference type="AlphaFoldDB" id="A0A2K8KFH6"/>
<evidence type="ECO:0000313" key="5">
    <source>
        <dbReference type="EMBL" id="ATX70435.1"/>
    </source>
</evidence>
<dbReference type="GO" id="GO:0005829">
    <property type="term" value="C:cytosol"/>
    <property type="evidence" value="ECO:0007669"/>
    <property type="project" value="TreeGrafter"/>
</dbReference>
<evidence type="ECO:0000313" key="6">
    <source>
        <dbReference type="Proteomes" id="UP000231179"/>
    </source>
</evidence>
<dbReference type="GO" id="GO:0008422">
    <property type="term" value="F:beta-glucosidase activity"/>
    <property type="evidence" value="ECO:0007669"/>
    <property type="project" value="TreeGrafter"/>
</dbReference>
<dbReference type="SUPFAM" id="SSF51445">
    <property type="entry name" value="(Trans)glycosidases"/>
    <property type="match status" value="1"/>
</dbReference>
<keyword evidence="6" id="KW-1185">Reference proteome</keyword>
<dbReference type="PANTHER" id="PTHR10353:SF36">
    <property type="entry name" value="LP05116P"/>
    <property type="match status" value="1"/>
</dbReference>
<dbReference type="PANTHER" id="PTHR10353">
    <property type="entry name" value="GLYCOSYL HYDROLASE"/>
    <property type="match status" value="1"/>
</dbReference>
<name>A0A2K8KFH6_9MOLU</name>